<dbReference type="AlphaFoldDB" id="A0A2T0H0Y1"/>
<dbReference type="Gene3D" id="3.40.50.1000">
    <property type="entry name" value="HAD superfamily/HAD-like"/>
    <property type="match status" value="1"/>
</dbReference>
<organism evidence="1 2">
    <name type="scientific">Actinopolyspora mortivallis</name>
    <dbReference type="NCBI Taxonomy" id="33906"/>
    <lineage>
        <taxon>Bacteria</taxon>
        <taxon>Bacillati</taxon>
        <taxon>Actinomycetota</taxon>
        <taxon>Actinomycetes</taxon>
        <taxon>Actinopolysporales</taxon>
        <taxon>Actinopolysporaceae</taxon>
        <taxon>Actinopolyspora</taxon>
    </lineage>
</organism>
<accession>A0A2T0H0Y1</accession>
<dbReference type="GO" id="GO:0008967">
    <property type="term" value="F:phosphoglycolate phosphatase activity"/>
    <property type="evidence" value="ECO:0007669"/>
    <property type="project" value="TreeGrafter"/>
</dbReference>
<dbReference type="InterPro" id="IPR050155">
    <property type="entry name" value="HAD-like_hydrolase_sf"/>
</dbReference>
<proteinExistence type="predicted"/>
<dbReference type="Gene3D" id="1.10.150.240">
    <property type="entry name" value="Putative phosphatase, domain 2"/>
    <property type="match status" value="1"/>
</dbReference>
<dbReference type="PANTHER" id="PTHR43434:SF1">
    <property type="entry name" value="PHOSPHOGLYCOLATE PHOSPHATASE"/>
    <property type="match status" value="1"/>
</dbReference>
<dbReference type="SFLD" id="SFLDG01129">
    <property type="entry name" value="C1.5:_HAD__Beta-PGM__Phosphata"/>
    <property type="match status" value="1"/>
</dbReference>
<dbReference type="PANTHER" id="PTHR43434">
    <property type="entry name" value="PHOSPHOGLYCOLATE PHOSPHATASE"/>
    <property type="match status" value="1"/>
</dbReference>
<dbReference type="InterPro" id="IPR023198">
    <property type="entry name" value="PGP-like_dom2"/>
</dbReference>
<dbReference type="InParanoid" id="A0A2T0H0Y1"/>
<gene>
    <name evidence="1" type="ORF">CEP50_00315</name>
</gene>
<reference evidence="1 2" key="1">
    <citation type="submission" date="2018-03" db="EMBL/GenBank/DDBJ databases">
        <title>Actinopolyspora mortivallis from Sahara, screening for active biomolecules.</title>
        <authorList>
            <person name="Selama O."/>
            <person name="Wellington E.M.H."/>
            <person name="Hacene H."/>
        </authorList>
    </citation>
    <scope>NUCLEOTIDE SEQUENCE [LARGE SCALE GENOMIC DNA]</scope>
    <source>
        <strain evidence="1 2">M5A</strain>
    </source>
</reference>
<evidence type="ECO:0000313" key="2">
    <source>
        <dbReference type="Proteomes" id="UP000239352"/>
    </source>
</evidence>
<evidence type="ECO:0000313" key="1">
    <source>
        <dbReference type="EMBL" id="PRW65021.1"/>
    </source>
</evidence>
<dbReference type="Pfam" id="PF13419">
    <property type="entry name" value="HAD_2"/>
    <property type="match status" value="1"/>
</dbReference>
<dbReference type="GO" id="GO:0006281">
    <property type="term" value="P:DNA repair"/>
    <property type="evidence" value="ECO:0007669"/>
    <property type="project" value="TreeGrafter"/>
</dbReference>
<dbReference type="InterPro" id="IPR036412">
    <property type="entry name" value="HAD-like_sf"/>
</dbReference>
<keyword evidence="2" id="KW-1185">Reference proteome</keyword>
<sequence length="213" mass="23038">MWDWNGTLLADNHAVLAGVNAVCSAFGASRVDLEQWRAIFGRPLRRSYERLLGRELGQRDWPTIDRTYHETYRALLHTCELAPDAWDSLRDWSDAGGSHSLLSMFFHEELVPLVEGFGLVGFFERVDGLRDSTGGGSKTAHLTAHLDSLGLRASEAVVVGDVVDDAEAAERVGAGCVLVSTGVMSRAALEATGRPVADSLREAVGMLAGARVM</sequence>
<dbReference type="SFLD" id="SFLDS00003">
    <property type="entry name" value="Haloacid_Dehalogenase"/>
    <property type="match status" value="1"/>
</dbReference>
<protein>
    <submittedName>
        <fullName evidence="1">Phosphatase</fullName>
    </submittedName>
</protein>
<dbReference type="InterPro" id="IPR023214">
    <property type="entry name" value="HAD_sf"/>
</dbReference>
<dbReference type="InterPro" id="IPR041492">
    <property type="entry name" value="HAD_2"/>
</dbReference>
<dbReference type="EMBL" id="PVSR01000001">
    <property type="protein sequence ID" value="PRW65021.1"/>
    <property type="molecule type" value="Genomic_DNA"/>
</dbReference>
<dbReference type="STRING" id="1050202.GCA_000384035_00919"/>
<dbReference type="GO" id="GO:0005829">
    <property type="term" value="C:cytosol"/>
    <property type="evidence" value="ECO:0007669"/>
    <property type="project" value="TreeGrafter"/>
</dbReference>
<comment type="caution">
    <text evidence="1">The sequence shown here is derived from an EMBL/GenBank/DDBJ whole genome shotgun (WGS) entry which is preliminary data.</text>
</comment>
<name>A0A2T0H0Y1_ACTMO</name>
<dbReference type="SUPFAM" id="SSF56784">
    <property type="entry name" value="HAD-like"/>
    <property type="match status" value="1"/>
</dbReference>
<dbReference type="Proteomes" id="UP000239352">
    <property type="component" value="Unassembled WGS sequence"/>
</dbReference>